<dbReference type="GO" id="GO:0030983">
    <property type="term" value="F:mismatched DNA binding"/>
    <property type="evidence" value="ECO:0007669"/>
    <property type="project" value="InterPro"/>
</dbReference>
<evidence type="ECO:0000259" key="3">
    <source>
        <dbReference type="SMART" id="SM01340"/>
    </source>
</evidence>
<dbReference type="InterPro" id="IPR002099">
    <property type="entry name" value="MutL/Mlh/PMS"/>
</dbReference>
<dbReference type="SUPFAM" id="SSF54211">
    <property type="entry name" value="Ribosomal protein S5 domain 2-like"/>
    <property type="match status" value="1"/>
</dbReference>
<dbReference type="SMART" id="SM01340">
    <property type="entry name" value="DNA_mis_repair"/>
    <property type="match status" value="1"/>
</dbReference>
<keyword evidence="5" id="KW-1185">Reference proteome</keyword>
<organism evidence="4 5">
    <name type="scientific">Bimuria novae-zelandiae CBS 107.79</name>
    <dbReference type="NCBI Taxonomy" id="1447943"/>
    <lineage>
        <taxon>Eukaryota</taxon>
        <taxon>Fungi</taxon>
        <taxon>Dikarya</taxon>
        <taxon>Ascomycota</taxon>
        <taxon>Pezizomycotina</taxon>
        <taxon>Dothideomycetes</taxon>
        <taxon>Pleosporomycetidae</taxon>
        <taxon>Pleosporales</taxon>
        <taxon>Massarineae</taxon>
        <taxon>Didymosphaeriaceae</taxon>
        <taxon>Bimuria</taxon>
    </lineage>
</organism>
<dbReference type="InterPro" id="IPR036890">
    <property type="entry name" value="HATPase_C_sf"/>
</dbReference>
<dbReference type="InterPro" id="IPR020568">
    <property type="entry name" value="Ribosomal_Su5_D2-typ_SF"/>
</dbReference>
<name>A0A6A5VEN6_9PLEO</name>
<evidence type="ECO:0000313" key="4">
    <source>
        <dbReference type="EMBL" id="KAF1975268.1"/>
    </source>
</evidence>
<keyword evidence="2" id="KW-0227">DNA damage</keyword>
<dbReference type="Gene3D" id="3.30.565.10">
    <property type="entry name" value="Histidine kinase-like ATPase, C-terminal domain"/>
    <property type="match status" value="1"/>
</dbReference>
<dbReference type="InterPro" id="IPR014762">
    <property type="entry name" value="DNA_mismatch_repair_CS"/>
</dbReference>
<dbReference type="GO" id="GO:0140664">
    <property type="term" value="F:ATP-dependent DNA damage sensor activity"/>
    <property type="evidence" value="ECO:0007669"/>
    <property type="project" value="InterPro"/>
</dbReference>
<dbReference type="InterPro" id="IPR013507">
    <property type="entry name" value="DNA_mismatch_S5_2-like"/>
</dbReference>
<sequence length="547" mass="59483">MAEYNSTSPPNIAALPPTTVSQLGSSNVLSDPSSVVKELIDNALDARTNAIFVDITANTLDSIQVKDTGHGISAEDRPLVCRRYCTSKIRDFHDLGEVGGKWLGFRGEALASMAEMSGVLEVTTRVEGELVAVKLKYGRDGGLQSTEHASAPVGTAVKVTNFFQTLPVRRETALKESAKTLAKIKRLMQAYAFARPTVRFSLRVLKAKSNKGDFMNAPKKDANVEDAVLKIIGKHCALQCDWTAMESEGFEIHAFLPKPDAVGSKIANEGAFFSVDGRPVSASRGTPKKIVASFKERLRRANPGLSSVRDPLFCINITCPPGSYDTNIEPAKDDVLFEREDIVVGAVTKLFAAYYPENAVVSNVDDEPESPVPPVLTARVSSGTALSILEEVRPVEKLHPPVSAPLRWRSNMYGIDEEDLELLDSENQPPVIEEEEEGRRAANVSNPWTIARMNAKVKTPQSKSNGQLMTPAKTHADVTMSLTSPAPSSNTHQPLLLEPLTQTVSRTNVSARPRDSVLQGSMERPSQIAGPGFQVVKFTRRSACNVY</sequence>
<dbReference type="PANTHER" id="PTHR10073">
    <property type="entry name" value="DNA MISMATCH REPAIR PROTEIN MLH, PMS, MUTL"/>
    <property type="match status" value="1"/>
</dbReference>
<dbReference type="NCBIfam" id="TIGR00585">
    <property type="entry name" value="mutl"/>
    <property type="match status" value="1"/>
</dbReference>
<dbReference type="Gene3D" id="3.30.230.10">
    <property type="match status" value="1"/>
</dbReference>
<comment type="similarity">
    <text evidence="1">Belongs to the DNA mismatch repair MutL/HexB family.</text>
</comment>
<dbReference type="PROSITE" id="PS00058">
    <property type="entry name" value="DNA_MISMATCH_REPAIR_1"/>
    <property type="match status" value="1"/>
</dbReference>
<dbReference type="GO" id="GO:0061982">
    <property type="term" value="P:meiosis I cell cycle process"/>
    <property type="evidence" value="ECO:0007669"/>
    <property type="project" value="UniProtKB-ARBA"/>
</dbReference>
<feature type="domain" description="DNA mismatch repair protein S5" evidence="3">
    <location>
        <begin position="228"/>
        <end position="352"/>
    </location>
</feature>
<reference evidence="4" key="1">
    <citation type="journal article" date="2020" name="Stud. Mycol.">
        <title>101 Dothideomycetes genomes: a test case for predicting lifestyles and emergence of pathogens.</title>
        <authorList>
            <person name="Haridas S."/>
            <person name="Albert R."/>
            <person name="Binder M."/>
            <person name="Bloem J."/>
            <person name="Labutti K."/>
            <person name="Salamov A."/>
            <person name="Andreopoulos B."/>
            <person name="Baker S."/>
            <person name="Barry K."/>
            <person name="Bills G."/>
            <person name="Bluhm B."/>
            <person name="Cannon C."/>
            <person name="Castanera R."/>
            <person name="Culley D."/>
            <person name="Daum C."/>
            <person name="Ezra D."/>
            <person name="Gonzalez J."/>
            <person name="Henrissat B."/>
            <person name="Kuo A."/>
            <person name="Liang C."/>
            <person name="Lipzen A."/>
            <person name="Lutzoni F."/>
            <person name="Magnuson J."/>
            <person name="Mondo S."/>
            <person name="Nolan M."/>
            <person name="Ohm R."/>
            <person name="Pangilinan J."/>
            <person name="Park H.-J."/>
            <person name="Ramirez L."/>
            <person name="Alfaro M."/>
            <person name="Sun H."/>
            <person name="Tritt A."/>
            <person name="Yoshinaga Y."/>
            <person name="Zwiers L.-H."/>
            <person name="Turgeon B."/>
            <person name="Goodwin S."/>
            <person name="Spatafora J."/>
            <person name="Crous P."/>
            <person name="Grigoriev I."/>
        </authorList>
    </citation>
    <scope>NUCLEOTIDE SEQUENCE</scope>
    <source>
        <strain evidence="4">CBS 107.79</strain>
    </source>
</reference>
<dbReference type="Proteomes" id="UP000800036">
    <property type="component" value="Unassembled WGS sequence"/>
</dbReference>
<dbReference type="InterPro" id="IPR014721">
    <property type="entry name" value="Ribsml_uS5_D2-typ_fold_subgr"/>
</dbReference>
<dbReference type="FunFam" id="3.30.565.10:FF:000017">
    <property type="entry name" value="PMS1 homolog 1, mismatch repair system component"/>
    <property type="match status" value="1"/>
</dbReference>
<gene>
    <name evidence="4" type="ORF">BU23DRAFT_530447</name>
</gene>
<dbReference type="OrthoDB" id="10263226at2759"/>
<accession>A0A6A5VEN6</accession>
<dbReference type="GO" id="GO:0006298">
    <property type="term" value="P:mismatch repair"/>
    <property type="evidence" value="ECO:0007669"/>
    <property type="project" value="InterPro"/>
</dbReference>
<dbReference type="GO" id="GO:0005524">
    <property type="term" value="F:ATP binding"/>
    <property type="evidence" value="ECO:0007669"/>
    <property type="project" value="InterPro"/>
</dbReference>
<protein>
    <recommendedName>
        <fullName evidence="3">DNA mismatch repair protein S5 domain-containing protein</fullName>
    </recommendedName>
</protein>
<dbReference type="GO" id="GO:0032389">
    <property type="term" value="C:MutLalpha complex"/>
    <property type="evidence" value="ECO:0007669"/>
    <property type="project" value="TreeGrafter"/>
</dbReference>
<dbReference type="InterPro" id="IPR038973">
    <property type="entry name" value="MutL/Mlh/Pms-like"/>
</dbReference>
<dbReference type="Pfam" id="PF01119">
    <property type="entry name" value="DNA_mis_repair"/>
    <property type="match status" value="1"/>
</dbReference>
<evidence type="ECO:0000256" key="2">
    <source>
        <dbReference type="ARBA" id="ARBA00022763"/>
    </source>
</evidence>
<dbReference type="EMBL" id="ML976671">
    <property type="protein sequence ID" value="KAF1975268.1"/>
    <property type="molecule type" value="Genomic_DNA"/>
</dbReference>
<dbReference type="AlphaFoldDB" id="A0A6A5VEN6"/>
<evidence type="ECO:0000313" key="5">
    <source>
        <dbReference type="Proteomes" id="UP000800036"/>
    </source>
</evidence>
<dbReference type="SUPFAM" id="SSF55874">
    <property type="entry name" value="ATPase domain of HSP90 chaperone/DNA topoisomerase II/histidine kinase"/>
    <property type="match status" value="1"/>
</dbReference>
<dbReference type="GO" id="GO:0016887">
    <property type="term" value="F:ATP hydrolysis activity"/>
    <property type="evidence" value="ECO:0007669"/>
    <property type="project" value="InterPro"/>
</dbReference>
<dbReference type="CDD" id="cd03485">
    <property type="entry name" value="MutL_Trans_hPMS_1_like"/>
    <property type="match status" value="1"/>
</dbReference>
<dbReference type="PANTHER" id="PTHR10073:SF41">
    <property type="entry name" value="MISMATCH REPAIR PROTEIN, PUTATIVE (AFU_ORTHOLOGUE AFUA_8G05820)-RELATED"/>
    <property type="match status" value="1"/>
</dbReference>
<proteinExistence type="inferred from homology"/>
<evidence type="ECO:0000256" key="1">
    <source>
        <dbReference type="ARBA" id="ARBA00006082"/>
    </source>
</evidence>
<dbReference type="Pfam" id="PF13589">
    <property type="entry name" value="HATPase_c_3"/>
    <property type="match status" value="1"/>
</dbReference>